<name>A0AAW0L4U4_QUESU</name>
<dbReference type="Proteomes" id="UP000237347">
    <property type="component" value="Unassembled WGS sequence"/>
</dbReference>
<keyword evidence="2" id="KW-1185">Reference proteome</keyword>
<gene>
    <name evidence="1" type="ORF">CFP56_008155</name>
</gene>
<dbReference type="EMBL" id="PKMF04000158">
    <property type="protein sequence ID" value="KAK7846270.1"/>
    <property type="molecule type" value="Genomic_DNA"/>
</dbReference>
<sequence>MEEYLEELRTPPMTLISIAGCPKLHITTSKYLHFEQPPINTLALPDFTKISLFSKSCKGYD</sequence>
<protein>
    <submittedName>
        <fullName evidence="1">Uncharacterized protein</fullName>
    </submittedName>
</protein>
<dbReference type="AlphaFoldDB" id="A0AAW0L4U4"/>
<proteinExistence type="predicted"/>
<reference evidence="1 2" key="1">
    <citation type="journal article" date="2018" name="Sci. Data">
        <title>The draft genome sequence of cork oak.</title>
        <authorList>
            <person name="Ramos A.M."/>
            <person name="Usie A."/>
            <person name="Barbosa P."/>
            <person name="Barros P.M."/>
            <person name="Capote T."/>
            <person name="Chaves I."/>
            <person name="Simoes F."/>
            <person name="Abreu I."/>
            <person name="Carrasquinho I."/>
            <person name="Faro C."/>
            <person name="Guimaraes J.B."/>
            <person name="Mendonca D."/>
            <person name="Nobrega F."/>
            <person name="Rodrigues L."/>
            <person name="Saibo N.J.M."/>
            <person name="Varela M.C."/>
            <person name="Egas C."/>
            <person name="Matos J."/>
            <person name="Miguel C.M."/>
            <person name="Oliveira M.M."/>
            <person name="Ricardo C.P."/>
            <person name="Goncalves S."/>
        </authorList>
    </citation>
    <scope>NUCLEOTIDE SEQUENCE [LARGE SCALE GENOMIC DNA]</scope>
    <source>
        <strain evidence="2">cv. HL8</strain>
    </source>
</reference>
<comment type="caution">
    <text evidence="1">The sequence shown here is derived from an EMBL/GenBank/DDBJ whole genome shotgun (WGS) entry which is preliminary data.</text>
</comment>
<evidence type="ECO:0000313" key="2">
    <source>
        <dbReference type="Proteomes" id="UP000237347"/>
    </source>
</evidence>
<evidence type="ECO:0000313" key="1">
    <source>
        <dbReference type="EMBL" id="KAK7846270.1"/>
    </source>
</evidence>
<accession>A0AAW0L4U4</accession>
<organism evidence="1 2">
    <name type="scientific">Quercus suber</name>
    <name type="common">Cork oak</name>
    <dbReference type="NCBI Taxonomy" id="58331"/>
    <lineage>
        <taxon>Eukaryota</taxon>
        <taxon>Viridiplantae</taxon>
        <taxon>Streptophyta</taxon>
        <taxon>Embryophyta</taxon>
        <taxon>Tracheophyta</taxon>
        <taxon>Spermatophyta</taxon>
        <taxon>Magnoliopsida</taxon>
        <taxon>eudicotyledons</taxon>
        <taxon>Gunneridae</taxon>
        <taxon>Pentapetalae</taxon>
        <taxon>rosids</taxon>
        <taxon>fabids</taxon>
        <taxon>Fagales</taxon>
        <taxon>Fagaceae</taxon>
        <taxon>Quercus</taxon>
    </lineage>
</organism>